<dbReference type="NCBIfam" id="TIGR00084">
    <property type="entry name" value="ruvA"/>
    <property type="match status" value="1"/>
</dbReference>
<dbReference type="Gene3D" id="1.10.150.20">
    <property type="entry name" value="5' to 3' exonuclease, C-terminal subdomain"/>
    <property type="match status" value="1"/>
</dbReference>
<keyword evidence="8" id="KW-0378">Hydrolase</keyword>
<evidence type="ECO:0000313" key="9">
    <source>
        <dbReference type="Proteomes" id="UP001596113"/>
    </source>
</evidence>
<evidence type="ECO:0000256" key="6">
    <source>
        <dbReference type="HAMAP-Rule" id="MF_00031"/>
    </source>
</evidence>
<dbReference type="SMART" id="SM00278">
    <property type="entry name" value="HhH1"/>
    <property type="match status" value="2"/>
</dbReference>
<keyword evidence="2 6" id="KW-0227">DNA damage</keyword>
<accession>A0ABW0HQB5</accession>
<dbReference type="Pfam" id="PF01330">
    <property type="entry name" value="RuvA_N"/>
    <property type="match status" value="1"/>
</dbReference>
<feature type="domain" description="Helix-hairpin-helix DNA-binding motif class 1" evidence="7">
    <location>
        <begin position="106"/>
        <end position="125"/>
    </location>
</feature>
<dbReference type="SUPFAM" id="SSF47781">
    <property type="entry name" value="RuvA domain 2-like"/>
    <property type="match status" value="1"/>
</dbReference>
<dbReference type="InterPro" id="IPR011114">
    <property type="entry name" value="RuvA_C"/>
</dbReference>
<dbReference type="InterPro" id="IPR036267">
    <property type="entry name" value="RuvA_C_sf"/>
</dbReference>
<evidence type="ECO:0000256" key="3">
    <source>
        <dbReference type="ARBA" id="ARBA00023125"/>
    </source>
</evidence>
<reference evidence="9" key="1">
    <citation type="journal article" date="2019" name="Int. J. Syst. Evol. Microbiol.">
        <title>The Global Catalogue of Microorganisms (GCM) 10K type strain sequencing project: providing services to taxonomists for standard genome sequencing and annotation.</title>
        <authorList>
            <consortium name="The Broad Institute Genomics Platform"/>
            <consortium name="The Broad Institute Genome Sequencing Center for Infectious Disease"/>
            <person name="Wu L."/>
            <person name="Ma J."/>
        </authorList>
    </citation>
    <scope>NUCLEOTIDE SEQUENCE [LARGE SCALE GENOMIC DNA]</scope>
    <source>
        <strain evidence="9">CGMCC 1.18575</strain>
    </source>
</reference>
<evidence type="ECO:0000313" key="8">
    <source>
        <dbReference type="EMBL" id="MFC5402057.1"/>
    </source>
</evidence>
<dbReference type="CDD" id="cd14332">
    <property type="entry name" value="UBA_RuvA_C"/>
    <property type="match status" value="1"/>
</dbReference>
<feature type="region of interest" description="Domain III" evidence="6">
    <location>
        <begin position="155"/>
        <end position="208"/>
    </location>
</feature>
<protein>
    <recommendedName>
        <fullName evidence="6">Holliday junction branch migration complex subunit RuvA</fullName>
    </recommendedName>
</protein>
<proteinExistence type="inferred from homology"/>
<dbReference type="InterPro" id="IPR000085">
    <property type="entry name" value="RuvA"/>
</dbReference>
<keyword evidence="5 6" id="KW-0234">DNA repair</keyword>
<comment type="caution">
    <text evidence="6">Lacks conserved residue(s) required for the propagation of feature annotation.</text>
</comment>
<dbReference type="Proteomes" id="UP001596113">
    <property type="component" value="Unassembled WGS sequence"/>
</dbReference>
<dbReference type="Pfam" id="PF07499">
    <property type="entry name" value="RuvA_C"/>
    <property type="match status" value="1"/>
</dbReference>
<evidence type="ECO:0000256" key="5">
    <source>
        <dbReference type="ARBA" id="ARBA00023204"/>
    </source>
</evidence>
<dbReference type="InterPro" id="IPR003583">
    <property type="entry name" value="Hlx-hairpin-Hlx_DNA-bd_motif"/>
</dbReference>
<dbReference type="RefSeq" id="WP_378130142.1">
    <property type="nucleotide sequence ID" value="NZ_JBHSMI010000009.1"/>
</dbReference>
<dbReference type="GO" id="GO:0016787">
    <property type="term" value="F:hydrolase activity"/>
    <property type="evidence" value="ECO:0007669"/>
    <property type="project" value="UniProtKB-KW"/>
</dbReference>
<comment type="subunit">
    <text evidence="6">Homotetramer. Forms an RuvA(8)-RuvB(12)-Holliday junction (HJ) complex. HJ DNA is sandwiched between 2 RuvA tetramers; dsDNA enters through RuvA and exits via RuvB. An RuvB hexamer assembles on each DNA strand where it exits the tetramer. Each RuvB hexamer is contacted by two RuvA subunits (via domain III) on 2 adjacent RuvB subunits; this complex drives branch migration. In the full resolvosome a probable DNA-RuvA(4)-RuvB(12)-RuvC(2) complex forms which resolves the HJ.</text>
</comment>
<evidence type="ECO:0000256" key="2">
    <source>
        <dbReference type="ARBA" id="ARBA00022763"/>
    </source>
</evidence>
<comment type="function">
    <text evidence="6">The RuvA-RuvB-RuvC complex processes Holliday junction (HJ) DNA during genetic recombination and DNA repair, while the RuvA-RuvB complex plays an important role in the rescue of blocked DNA replication forks via replication fork reversal (RFR). RuvA specifically binds to HJ cruciform DNA, conferring on it an open structure. The RuvB hexamer acts as an ATP-dependent pump, pulling dsDNA into and through the RuvAB complex. HJ branch migration allows RuvC to scan DNA until it finds its consensus sequence, where it cleaves and resolves the cruciform DNA.</text>
</comment>
<keyword evidence="4 6" id="KW-0233">DNA recombination</keyword>
<dbReference type="SUPFAM" id="SSF46929">
    <property type="entry name" value="DNA helicase RuvA subunit, C-terminal domain"/>
    <property type="match status" value="1"/>
</dbReference>
<evidence type="ECO:0000256" key="1">
    <source>
        <dbReference type="ARBA" id="ARBA00022490"/>
    </source>
</evidence>
<dbReference type="Gene3D" id="2.40.50.140">
    <property type="entry name" value="Nucleic acid-binding proteins"/>
    <property type="match status" value="1"/>
</dbReference>
<feature type="domain" description="Helix-hairpin-helix DNA-binding motif class 1" evidence="7">
    <location>
        <begin position="71"/>
        <end position="90"/>
    </location>
</feature>
<dbReference type="Pfam" id="PF14520">
    <property type="entry name" value="HHH_5"/>
    <property type="match status" value="1"/>
</dbReference>
<dbReference type="InterPro" id="IPR012340">
    <property type="entry name" value="NA-bd_OB-fold"/>
</dbReference>
<dbReference type="InterPro" id="IPR013849">
    <property type="entry name" value="DNA_helicase_Holl-junc_RuvA_I"/>
</dbReference>
<comment type="caution">
    <text evidence="8">The sequence shown here is derived from an EMBL/GenBank/DDBJ whole genome shotgun (WGS) entry which is preliminary data.</text>
</comment>
<dbReference type="SUPFAM" id="SSF50249">
    <property type="entry name" value="Nucleic acid-binding proteins"/>
    <property type="match status" value="1"/>
</dbReference>
<comment type="domain">
    <text evidence="6">Has three domains with a flexible linker between the domains II and III and assumes an 'L' shape. Domain III is highly mobile and contacts RuvB.</text>
</comment>
<evidence type="ECO:0000256" key="4">
    <source>
        <dbReference type="ARBA" id="ARBA00023172"/>
    </source>
</evidence>
<sequence>MIDFLRGKVAHLESEYVVLDVRDVGYRVFTPNPYALAKSETAIELYIYHHVREDAILLFGFATRDEQALFRKLLEVSGIGPKVALGVLAGGKPERVVAAIQQEDVNFLTKLPGIGRKTAQRMILDLKDKLGGFDSAWSSTGDILTAPLPVTVKDAGGSAWSEAREALGGLGYRDAELDRAWLAMKDEVSGFESADVLIKKALQKLFQG</sequence>
<keyword evidence="9" id="KW-1185">Reference proteome</keyword>
<gene>
    <name evidence="6 8" type="primary">ruvA</name>
    <name evidence="8" type="ORF">ACFPOF_04840</name>
</gene>
<organism evidence="8 9">
    <name type="scientific">Cohnella soli</name>
    <dbReference type="NCBI Taxonomy" id="425005"/>
    <lineage>
        <taxon>Bacteria</taxon>
        <taxon>Bacillati</taxon>
        <taxon>Bacillota</taxon>
        <taxon>Bacilli</taxon>
        <taxon>Bacillales</taxon>
        <taxon>Paenibacillaceae</taxon>
        <taxon>Cohnella</taxon>
    </lineage>
</organism>
<dbReference type="EMBL" id="JBHSMI010000009">
    <property type="protein sequence ID" value="MFC5402057.1"/>
    <property type="molecule type" value="Genomic_DNA"/>
</dbReference>
<keyword evidence="1 6" id="KW-0963">Cytoplasm</keyword>
<dbReference type="InterPro" id="IPR010994">
    <property type="entry name" value="RuvA_2-like"/>
</dbReference>
<comment type="subcellular location">
    <subcellularLocation>
        <location evidence="6">Cytoplasm</location>
    </subcellularLocation>
</comment>
<dbReference type="GO" id="GO:0003678">
    <property type="term" value="F:DNA helicase activity"/>
    <property type="evidence" value="ECO:0007669"/>
    <property type="project" value="UniProtKB-EC"/>
</dbReference>
<evidence type="ECO:0000259" key="7">
    <source>
        <dbReference type="SMART" id="SM00278"/>
    </source>
</evidence>
<name>A0ABW0HQB5_9BACL</name>
<keyword evidence="3 6" id="KW-0238">DNA-binding</keyword>
<dbReference type="HAMAP" id="MF_00031">
    <property type="entry name" value="DNA_HJ_migration_RuvA"/>
    <property type="match status" value="1"/>
</dbReference>
<comment type="similarity">
    <text evidence="6">Belongs to the RuvA family.</text>
</comment>